<evidence type="ECO:0000313" key="4">
    <source>
        <dbReference type="Proteomes" id="UP000247790"/>
    </source>
</evidence>
<evidence type="ECO:0000313" key="5">
    <source>
        <dbReference type="Proteomes" id="UP000509327"/>
    </source>
</evidence>
<proteinExistence type="predicted"/>
<dbReference type="AlphaFoldDB" id="A0A2V4UVV9"/>
<organism evidence="2 4">
    <name type="scientific">Paenibacillus barcinonensis</name>
    <dbReference type="NCBI Taxonomy" id="198119"/>
    <lineage>
        <taxon>Bacteria</taxon>
        <taxon>Bacillati</taxon>
        <taxon>Bacillota</taxon>
        <taxon>Bacilli</taxon>
        <taxon>Bacillales</taxon>
        <taxon>Paenibacillaceae</taxon>
        <taxon>Paenibacillus</taxon>
    </lineage>
</organism>
<protein>
    <submittedName>
        <fullName evidence="3">Zinc ribbon domain-containing protein</fullName>
    </submittedName>
</protein>
<keyword evidence="1" id="KW-0175">Coiled coil</keyword>
<dbReference type="Proteomes" id="UP000247790">
    <property type="component" value="Unassembled WGS sequence"/>
</dbReference>
<name>A0A2V4UVV9_PAEBA</name>
<accession>A0A2V4UVV9</accession>
<evidence type="ECO:0000313" key="3">
    <source>
        <dbReference type="EMBL" id="QKS58332.1"/>
    </source>
</evidence>
<evidence type="ECO:0000256" key="1">
    <source>
        <dbReference type="SAM" id="Coils"/>
    </source>
</evidence>
<dbReference type="EMBL" id="QJSW01000024">
    <property type="protein sequence ID" value="PYE44337.1"/>
    <property type="molecule type" value="Genomic_DNA"/>
</dbReference>
<gene>
    <name evidence="2" type="ORF">DFQ00_12446</name>
    <name evidence="3" type="ORF">HUB98_20190</name>
</gene>
<dbReference type="EMBL" id="CP054614">
    <property type="protein sequence ID" value="QKS58332.1"/>
    <property type="molecule type" value="Genomic_DNA"/>
</dbReference>
<dbReference type="Proteomes" id="UP000509327">
    <property type="component" value="Chromosome"/>
</dbReference>
<reference evidence="3 5" key="2">
    <citation type="submission" date="2020-06" db="EMBL/GenBank/DDBJ databases">
        <title>Complete genome of Paenibacillus barcinonensis KACC11450.</title>
        <authorList>
            <person name="Kim M."/>
            <person name="Park Y.-J."/>
            <person name="Shin J.-H."/>
        </authorList>
    </citation>
    <scope>NUCLEOTIDE SEQUENCE [LARGE SCALE GENOMIC DNA]</scope>
    <source>
        <strain evidence="3 5">KACC11450</strain>
    </source>
</reference>
<keyword evidence="5" id="KW-1185">Reference proteome</keyword>
<dbReference type="RefSeq" id="WP_110899048.1">
    <property type="nucleotide sequence ID" value="NZ_CP054614.1"/>
</dbReference>
<sequence length="273" mass="30760">MNLLQRIRNGANKATERAQHAVEIGKINNQIVGLQQEQEVHFTDMGRIFYEGYRAQDMTRAEKEMVDLSQLCDELQDEIDGLRGKIAELKNERLCECGHVASLDANFCPKCGRKLGELKPGAATTTSGTAGASAAAKTARNEAAAAQNSAVDQSIFTGPAVDEHEEDEPYHTVIPSIADLETEPGFNSTEFTLEEKEAFDAEWERRREEEMQRERERQQELDERIRYWKENNPIVNTVDVQTEVPREMVKCQICASELPKGSKWCPRCGAEQI</sequence>
<evidence type="ECO:0000313" key="2">
    <source>
        <dbReference type="EMBL" id="PYE44337.1"/>
    </source>
</evidence>
<feature type="coiled-coil region" evidence="1">
    <location>
        <begin position="58"/>
        <end position="92"/>
    </location>
</feature>
<dbReference type="OrthoDB" id="2066200at2"/>
<reference evidence="2 4" key="1">
    <citation type="submission" date="2018-06" db="EMBL/GenBank/DDBJ databases">
        <title>Genomic Encyclopedia of Type Strains, Phase III (KMG-III): the genomes of soil and plant-associated and newly described type strains.</title>
        <authorList>
            <person name="Whitman W."/>
        </authorList>
    </citation>
    <scope>NUCLEOTIDE SEQUENCE [LARGE SCALE GENOMIC DNA]</scope>
    <source>
        <strain evidence="2 4">CECT 7022</strain>
    </source>
</reference>
<feature type="coiled-coil region" evidence="1">
    <location>
        <begin position="204"/>
        <end position="231"/>
    </location>
</feature>